<keyword evidence="5 9" id="KW-0418">Kinase</keyword>
<dbReference type="FunFam" id="3.30.200.20:FF:001094">
    <property type="entry name" value="cAMP-dependent protein kinase, putative"/>
    <property type="match status" value="1"/>
</dbReference>
<evidence type="ECO:0000256" key="5">
    <source>
        <dbReference type="ARBA" id="ARBA00022777"/>
    </source>
</evidence>
<evidence type="ECO:0000313" key="10">
    <source>
        <dbReference type="Proteomes" id="UP000199727"/>
    </source>
</evidence>
<sequence>MDSTPYSIRYRILSDLLDSNIALAYDNAFIVDGESSTCLAEDEKAAVLDTVLLRSWNGETSCLDSVTFNILERNRLKHDDFDIIGCLGEGQFGVVEAVRFKMSGQVFAMKTIEKTTAKRAGRLLSLSLERHVHRLSSSSSLSPCPKLVAAFQTELSLHLIITYAECGSLWNRMCALFSDTKYPGCMPEEEIQWWGAQMVNAVGWLHSHNIVHRDIKPHNFLIKSDHHLQITDFGSAAPLYFTLPDEPLCVPWQFCVQPVGTPDYLAPEVLILAEQAVIESEQVHQTSDSHIPQHSEKKGYNASIDWWSLGSTLYEMATGKPPFFAETIHETYEKLITFRSDNLSFPTYLSSELISLLKDLINVPVKRLSTATMIQKSPFFQPTGWIDNCPKILCPPLISHDMLDNEQLQTNLQQSIQEDKFTFSHFFDFSNTSSVHLTPVSPSSSAPPVWSQWVGWSFHPDPDSLEVPSAADNSSGNAFMTPVRNKLTTCPFTPGIMNQPLAPLLPSTRSTKKQAFQELLHCVQMSAKKHMMRYNSQSAHSTSPCMTPVARGQMKTKSFTKDTSCVSLLSDPGMVLVETGASHQWLQERHDVLCGQLHHLDQQLFKLQKLLKC</sequence>
<organism evidence="9 10">
    <name type="scientific">Cryptococcus neoformans Tu259-1</name>
    <dbReference type="NCBI Taxonomy" id="1230072"/>
    <lineage>
        <taxon>Eukaryota</taxon>
        <taxon>Fungi</taxon>
        <taxon>Dikarya</taxon>
        <taxon>Basidiomycota</taxon>
        <taxon>Agaricomycotina</taxon>
        <taxon>Tremellomycetes</taxon>
        <taxon>Tremellales</taxon>
        <taxon>Cryptococcaceae</taxon>
        <taxon>Cryptococcus</taxon>
        <taxon>Cryptococcus neoformans species complex</taxon>
    </lineage>
</organism>
<dbReference type="GO" id="GO:0004674">
    <property type="term" value="F:protein serine/threonine kinase activity"/>
    <property type="evidence" value="ECO:0007669"/>
    <property type="project" value="UniProtKB-KW"/>
</dbReference>
<dbReference type="Proteomes" id="UP000199727">
    <property type="component" value="Unassembled WGS sequence"/>
</dbReference>
<dbReference type="PROSITE" id="PS50011">
    <property type="entry name" value="PROTEIN_KINASE_DOM"/>
    <property type="match status" value="1"/>
</dbReference>
<keyword evidence="2" id="KW-0597">Phosphoprotein</keyword>
<reference evidence="9 10" key="1">
    <citation type="submission" date="2017-06" db="EMBL/GenBank/DDBJ databases">
        <title>Global population genomics of the pathogenic fungus Cryptococcus neoformans var. grubii.</title>
        <authorList>
            <person name="Cuomo C."/>
            <person name="Litvintseva A."/>
            <person name="Chen Y."/>
            <person name="Young S."/>
            <person name="Zeng Q."/>
            <person name="Chapman S."/>
            <person name="Gujja S."/>
            <person name="Saif S."/>
            <person name="Birren B."/>
        </authorList>
    </citation>
    <scope>NUCLEOTIDE SEQUENCE [LARGE SCALE GENOMIC DNA]</scope>
    <source>
        <strain evidence="9 10">Tu259-1</strain>
    </source>
</reference>
<feature type="binding site" evidence="7">
    <location>
        <position position="110"/>
    </location>
    <ligand>
        <name>ATP</name>
        <dbReference type="ChEBI" id="CHEBI:30616"/>
    </ligand>
</feature>
<dbReference type="OrthoDB" id="3359639at2759"/>
<dbReference type="SUPFAM" id="SSF56112">
    <property type="entry name" value="Protein kinase-like (PK-like)"/>
    <property type="match status" value="1"/>
</dbReference>
<evidence type="ECO:0000313" key="9">
    <source>
        <dbReference type="EMBL" id="OXG16447.1"/>
    </source>
</evidence>
<evidence type="ECO:0000256" key="6">
    <source>
        <dbReference type="ARBA" id="ARBA00022840"/>
    </source>
</evidence>
<evidence type="ECO:0000256" key="2">
    <source>
        <dbReference type="ARBA" id="ARBA00022553"/>
    </source>
</evidence>
<dbReference type="InterPro" id="IPR008271">
    <property type="entry name" value="Ser/Thr_kinase_AS"/>
</dbReference>
<evidence type="ECO:0000256" key="3">
    <source>
        <dbReference type="ARBA" id="ARBA00022679"/>
    </source>
</evidence>
<feature type="domain" description="Protein kinase" evidence="8">
    <location>
        <begin position="81"/>
        <end position="380"/>
    </location>
</feature>
<proteinExistence type="predicted"/>
<dbReference type="AlphaFoldDB" id="A0A854Q666"/>
<dbReference type="Pfam" id="PF00069">
    <property type="entry name" value="Pkinase"/>
    <property type="match status" value="1"/>
</dbReference>
<dbReference type="InterPro" id="IPR011009">
    <property type="entry name" value="Kinase-like_dom_sf"/>
</dbReference>
<keyword evidence="4 7" id="KW-0547">Nucleotide-binding</keyword>
<keyword evidence="6 7" id="KW-0067">ATP-binding</keyword>
<dbReference type="PROSITE" id="PS00107">
    <property type="entry name" value="PROTEIN_KINASE_ATP"/>
    <property type="match status" value="1"/>
</dbReference>
<dbReference type="PROSITE" id="PS00108">
    <property type="entry name" value="PROTEIN_KINASE_ST"/>
    <property type="match status" value="1"/>
</dbReference>
<evidence type="ECO:0000259" key="8">
    <source>
        <dbReference type="PROSITE" id="PS50011"/>
    </source>
</evidence>
<dbReference type="Gene3D" id="3.30.200.20">
    <property type="entry name" value="Phosphorylase Kinase, domain 1"/>
    <property type="match status" value="1"/>
</dbReference>
<dbReference type="GO" id="GO:0005524">
    <property type="term" value="F:ATP binding"/>
    <property type="evidence" value="ECO:0007669"/>
    <property type="project" value="UniProtKB-UniRule"/>
</dbReference>
<evidence type="ECO:0000256" key="4">
    <source>
        <dbReference type="ARBA" id="ARBA00022741"/>
    </source>
</evidence>
<dbReference type="EMBL" id="AMKT01000067">
    <property type="protein sequence ID" value="OXG16447.1"/>
    <property type="molecule type" value="Genomic_DNA"/>
</dbReference>
<keyword evidence="3" id="KW-0808">Transferase</keyword>
<dbReference type="SMART" id="SM00220">
    <property type="entry name" value="S_TKc"/>
    <property type="match status" value="1"/>
</dbReference>
<dbReference type="PANTHER" id="PTHR24351">
    <property type="entry name" value="RIBOSOMAL PROTEIN S6 KINASE"/>
    <property type="match status" value="1"/>
</dbReference>
<dbReference type="CDD" id="cd05123">
    <property type="entry name" value="STKc_AGC"/>
    <property type="match status" value="1"/>
</dbReference>
<accession>A0A854Q666</accession>
<evidence type="ECO:0000256" key="7">
    <source>
        <dbReference type="PROSITE-ProRule" id="PRU10141"/>
    </source>
</evidence>
<dbReference type="Gene3D" id="1.10.510.10">
    <property type="entry name" value="Transferase(Phosphotransferase) domain 1"/>
    <property type="match status" value="1"/>
</dbReference>
<dbReference type="InterPro" id="IPR045270">
    <property type="entry name" value="STKc_AGC"/>
</dbReference>
<comment type="caution">
    <text evidence="9">The sequence shown here is derived from an EMBL/GenBank/DDBJ whole genome shotgun (WGS) entry which is preliminary data.</text>
</comment>
<dbReference type="InterPro" id="IPR017441">
    <property type="entry name" value="Protein_kinase_ATP_BS"/>
</dbReference>
<gene>
    <name evidence="9" type="ORF">C361_04816</name>
</gene>
<evidence type="ECO:0000256" key="1">
    <source>
        <dbReference type="ARBA" id="ARBA00022527"/>
    </source>
</evidence>
<name>A0A854Q666_CRYNE</name>
<protein>
    <submittedName>
        <fullName evidence="9">AGC-group protein kinase</fullName>
    </submittedName>
</protein>
<keyword evidence="1" id="KW-0723">Serine/threonine-protein kinase</keyword>
<dbReference type="InterPro" id="IPR000719">
    <property type="entry name" value="Prot_kinase_dom"/>
</dbReference>